<accession>A0A5D2XSS0</accession>
<evidence type="ECO:0000313" key="2">
    <source>
        <dbReference type="Proteomes" id="UP000323597"/>
    </source>
</evidence>
<dbReference type="EMBL" id="CM017645">
    <property type="protein sequence ID" value="TYJ16001.1"/>
    <property type="molecule type" value="Genomic_DNA"/>
</dbReference>
<proteinExistence type="predicted"/>
<organism evidence="1 2">
    <name type="scientific">Gossypium mustelinum</name>
    <name type="common">Cotton</name>
    <name type="synonym">Gossypium caicoense</name>
    <dbReference type="NCBI Taxonomy" id="34275"/>
    <lineage>
        <taxon>Eukaryota</taxon>
        <taxon>Viridiplantae</taxon>
        <taxon>Streptophyta</taxon>
        <taxon>Embryophyta</taxon>
        <taxon>Tracheophyta</taxon>
        <taxon>Spermatophyta</taxon>
        <taxon>Magnoliopsida</taxon>
        <taxon>eudicotyledons</taxon>
        <taxon>Gunneridae</taxon>
        <taxon>Pentapetalae</taxon>
        <taxon>rosids</taxon>
        <taxon>malvids</taxon>
        <taxon>Malvales</taxon>
        <taxon>Malvaceae</taxon>
        <taxon>Malvoideae</taxon>
        <taxon>Gossypium</taxon>
    </lineage>
</organism>
<gene>
    <name evidence="1" type="ORF">E1A91_A10G220900v1</name>
</gene>
<reference evidence="1 2" key="1">
    <citation type="submission" date="2019-07" db="EMBL/GenBank/DDBJ databases">
        <title>WGS assembly of Gossypium mustelinum.</title>
        <authorList>
            <person name="Chen Z.J."/>
            <person name="Sreedasyam A."/>
            <person name="Ando A."/>
            <person name="Song Q."/>
            <person name="De L."/>
            <person name="Hulse-Kemp A."/>
            <person name="Ding M."/>
            <person name="Ye W."/>
            <person name="Kirkbride R."/>
            <person name="Jenkins J."/>
            <person name="Plott C."/>
            <person name="Lovell J."/>
            <person name="Lin Y.-M."/>
            <person name="Vaughn R."/>
            <person name="Liu B."/>
            <person name="Li W."/>
            <person name="Simpson S."/>
            <person name="Scheffler B."/>
            <person name="Saski C."/>
            <person name="Grover C."/>
            <person name="Hu G."/>
            <person name="Conover J."/>
            <person name="Carlson J."/>
            <person name="Shu S."/>
            <person name="Boston L."/>
            <person name="Williams M."/>
            <person name="Peterson D."/>
            <person name="Mcgee K."/>
            <person name="Jones D."/>
            <person name="Wendel J."/>
            <person name="Stelly D."/>
            <person name="Grimwood J."/>
            <person name="Schmutz J."/>
        </authorList>
    </citation>
    <scope>NUCLEOTIDE SEQUENCE [LARGE SCALE GENOMIC DNA]</scope>
    <source>
        <strain evidence="1">1408120.09</strain>
    </source>
</reference>
<protein>
    <submittedName>
        <fullName evidence="1">Uncharacterized protein</fullName>
    </submittedName>
</protein>
<evidence type="ECO:0000313" key="1">
    <source>
        <dbReference type="EMBL" id="TYJ16001.1"/>
    </source>
</evidence>
<keyword evidence="2" id="KW-1185">Reference proteome</keyword>
<dbReference type="Proteomes" id="UP000323597">
    <property type="component" value="Chromosome A10"/>
</dbReference>
<name>A0A5D2XSS0_GOSMU</name>
<dbReference type="AlphaFoldDB" id="A0A5D2XSS0"/>
<sequence>MDLPRNFVSFLETGVPIGANGLVLSGDSLFSKKATAECLLESRISPTLVCSSTSCNAAEDQLLLPETTRHC</sequence>